<evidence type="ECO:0000313" key="2">
    <source>
        <dbReference type="EMBL" id="KIP11043.1"/>
    </source>
</evidence>
<evidence type="ECO:0000256" key="1">
    <source>
        <dbReference type="SAM" id="MobiDB-lite"/>
    </source>
</evidence>
<proteinExistence type="predicted"/>
<evidence type="ECO:0000313" key="3">
    <source>
        <dbReference type="Proteomes" id="UP000053257"/>
    </source>
</evidence>
<organism evidence="2 3">
    <name type="scientific">Phlebiopsis gigantea (strain 11061_1 CR5-6)</name>
    <name type="common">White-rot fungus</name>
    <name type="synonym">Peniophora gigantea</name>
    <dbReference type="NCBI Taxonomy" id="745531"/>
    <lineage>
        <taxon>Eukaryota</taxon>
        <taxon>Fungi</taxon>
        <taxon>Dikarya</taxon>
        <taxon>Basidiomycota</taxon>
        <taxon>Agaricomycotina</taxon>
        <taxon>Agaricomycetes</taxon>
        <taxon>Polyporales</taxon>
        <taxon>Phanerochaetaceae</taxon>
        <taxon>Phlebiopsis</taxon>
    </lineage>
</organism>
<accession>A0A0C3PTW4</accession>
<keyword evidence="3" id="KW-1185">Reference proteome</keyword>
<dbReference type="OrthoDB" id="5424209at2759"/>
<name>A0A0C3PTW4_PHLG1</name>
<dbReference type="Proteomes" id="UP000053257">
    <property type="component" value="Unassembled WGS sequence"/>
</dbReference>
<dbReference type="HOGENOM" id="CLU_1012342_0_0_1"/>
<dbReference type="EMBL" id="KN840449">
    <property type="protein sequence ID" value="KIP11043.1"/>
    <property type="molecule type" value="Genomic_DNA"/>
</dbReference>
<sequence>MATLLCTNDSAMYIQGSVATMGTHRKSRVRAVQAQSPVPTLREKADRVGDSMTQRGPKTRNYLRKVKEGNISSYADLGGHFPSFFSGFHPALSPYTSDVSTIHTITPHGSHLTCPGLTHRIHLRGPDVYKFFGPQWVKWTLVGLTAFATGAHSRETSSSSAGYNYPSCGTLLPSRFDQMDREMESSRPLVKDEEIRPPYRLHVHGLKGILVMKTGKTPQGSPTAAPTGSTFPLYQLRRREPTLINTIIQGKLQENKADFNQRRTSIVEALQDLVL</sequence>
<dbReference type="AlphaFoldDB" id="A0A0C3PTW4"/>
<feature type="region of interest" description="Disordered" evidence="1">
    <location>
        <begin position="35"/>
        <end position="56"/>
    </location>
</feature>
<protein>
    <submittedName>
        <fullName evidence="2">Uncharacterized protein</fullName>
    </submittedName>
</protein>
<reference evidence="2 3" key="1">
    <citation type="journal article" date="2014" name="PLoS Genet.">
        <title>Analysis of the Phlebiopsis gigantea genome, transcriptome and secretome provides insight into its pioneer colonization strategies of wood.</title>
        <authorList>
            <person name="Hori C."/>
            <person name="Ishida T."/>
            <person name="Igarashi K."/>
            <person name="Samejima M."/>
            <person name="Suzuki H."/>
            <person name="Master E."/>
            <person name="Ferreira P."/>
            <person name="Ruiz-Duenas F.J."/>
            <person name="Held B."/>
            <person name="Canessa P."/>
            <person name="Larrondo L.F."/>
            <person name="Schmoll M."/>
            <person name="Druzhinina I.S."/>
            <person name="Kubicek C.P."/>
            <person name="Gaskell J.A."/>
            <person name="Kersten P."/>
            <person name="St John F."/>
            <person name="Glasner J."/>
            <person name="Sabat G."/>
            <person name="Splinter BonDurant S."/>
            <person name="Syed K."/>
            <person name="Yadav J."/>
            <person name="Mgbeahuruike A.C."/>
            <person name="Kovalchuk A."/>
            <person name="Asiegbu F.O."/>
            <person name="Lackner G."/>
            <person name="Hoffmeister D."/>
            <person name="Rencoret J."/>
            <person name="Gutierrez A."/>
            <person name="Sun H."/>
            <person name="Lindquist E."/>
            <person name="Barry K."/>
            <person name="Riley R."/>
            <person name="Grigoriev I.V."/>
            <person name="Henrissat B."/>
            <person name="Kues U."/>
            <person name="Berka R.M."/>
            <person name="Martinez A.T."/>
            <person name="Covert S.F."/>
            <person name="Blanchette R.A."/>
            <person name="Cullen D."/>
        </authorList>
    </citation>
    <scope>NUCLEOTIDE SEQUENCE [LARGE SCALE GENOMIC DNA]</scope>
    <source>
        <strain evidence="2 3">11061_1 CR5-6</strain>
    </source>
</reference>
<gene>
    <name evidence="2" type="ORF">PHLGIDRAFT_10929</name>
</gene>